<reference evidence="3" key="1">
    <citation type="submission" date="2023-03" db="EMBL/GenBank/DDBJ databases">
        <title>Massive genome expansion in bonnet fungi (Mycena s.s.) driven by repeated elements and novel gene families across ecological guilds.</title>
        <authorList>
            <consortium name="Lawrence Berkeley National Laboratory"/>
            <person name="Harder C.B."/>
            <person name="Miyauchi S."/>
            <person name="Viragh M."/>
            <person name="Kuo A."/>
            <person name="Thoen E."/>
            <person name="Andreopoulos B."/>
            <person name="Lu D."/>
            <person name="Skrede I."/>
            <person name="Drula E."/>
            <person name="Henrissat B."/>
            <person name="Morin E."/>
            <person name="Kohler A."/>
            <person name="Barry K."/>
            <person name="LaButti K."/>
            <person name="Morin E."/>
            <person name="Salamov A."/>
            <person name="Lipzen A."/>
            <person name="Mereny Z."/>
            <person name="Hegedus B."/>
            <person name="Baldrian P."/>
            <person name="Stursova M."/>
            <person name="Weitz H."/>
            <person name="Taylor A."/>
            <person name="Grigoriev I.V."/>
            <person name="Nagy L.G."/>
            <person name="Martin F."/>
            <person name="Kauserud H."/>
        </authorList>
    </citation>
    <scope>NUCLEOTIDE SEQUENCE</scope>
    <source>
        <strain evidence="3">CBHHK173m</strain>
    </source>
</reference>
<keyword evidence="1" id="KW-0812">Transmembrane</keyword>
<feature type="domain" description="DUF6535" evidence="2">
    <location>
        <begin position="43"/>
        <end position="212"/>
    </location>
</feature>
<dbReference type="Proteomes" id="UP001222325">
    <property type="component" value="Unassembled WGS sequence"/>
</dbReference>
<protein>
    <recommendedName>
        <fullName evidence="2">DUF6535 domain-containing protein</fullName>
    </recommendedName>
</protein>
<dbReference type="InterPro" id="IPR045338">
    <property type="entry name" value="DUF6535"/>
</dbReference>
<feature type="transmembrane region" description="Helical" evidence="1">
    <location>
        <begin position="65"/>
        <end position="84"/>
    </location>
</feature>
<feature type="transmembrane region" description="Helical" evidence="1">
    <location>
        <begin position="218"/>
        <end position="244"/>
    </location>
</feature>
<feature type="transmembrane region" description="Helical" evidence="1">
    <location>
        <begin position="188"/>
        <end position="212"/>
    </location>
</feature>
<name>A0AAD6XK01_9AGAR</name>
<evidence type="ECO:0000313" key="4">
    <source>
        <dbReference type="Proteomes" id="UP001222325"/>
    </source>
</evidence>
<accession>A0AAD6XK01</accession>
<keyword evidence="1" id="KW-1133">Transmembrane helix</keyword>
<dbReference type="Pfam" id="PF20153">
    <property type="entry name" value="DUF6535"/>
    <property type="match status" value="1"/>
</dbReference>
<proteinExistence type="predicted"/>
<dbReference type="EMBL" id="JARJCN010000086">
    <property type="protein sequence ID" value="KAJ7076003.1"/>
    <property type="molecule type" value="Genomic_DNA"/>
</dbReference>
<comment type="caution">
    <text evidence="3">The sequence shown here is derived from an EMBL/GenBank/DDBJ whole genome shotgun (WGS) entry which is preliminary data.</text>
</comment>
<sequence length="996" mass="110493">MEKHPPQGPIPVLDTPGTLLALIILEESFPDTFPGDEPCAQIWSVYISEAEKYDKALVDSWRGNMNGILIFAGLFSAILTAFIIESYKTLQLDPTLAAIYHISQQLANATATTPAPQDLPSHTAALVCNILWFFSLGLSLASAMTATLVEQWARDFLQHTEMLPSPVKRARIFSFLYYGLQRFEMHNVVTLIPFLLHMSLLLFFGGLLAFLLPVSVPVAIVAGVLLGCIVLLYGLMTLLPIVWLDCPYKTPLSNVLWSVLRWILLYTATHENSPHLHANMVDAMVEKATVRDAAGQREARDKRALAWTMKSLADDDELEPFVEGIPNAIWGPGGRRIKYDDLIRGLLEDPLVLLGSRIEHLMLSCESGLLEPNAQARRQISCLKAIWCLGMTAEKNDNPTQPLFFLQGSRFLPPSTPITEQYLPSISALTDWNTLCSLHGHVEKLAASLRIGEIIMNEGGLPSMAQYVRDLQEFLAQRRRCNWHYLIPITAAGLDLESLSTDRDAPWTLRASSDWIHQVSQVISTIPACWNGVQYRILLAYLQQAADLAKPPYEFELTCKTIQAGLAPVDNRVAGHVAVTFAHTFADNVRKAVRNQGAAINHVDAILGIMLPWFDTPGPRDSEENLDLVNVHHLTDSVVEYVNNRESDAAVCRVLQDCDLTRVWNRVAGRLATCRPDSLGEVSKAMWHLAALFPGVSSPDVRLSTWPHFNGDTLSVVPVAPYAASVVALVKSHILNAYEEAEILLHLQALDAQITANEQRALSAPLLAALRDIEDDWALMAAVCSLMVPLTLTTTGRPLQRLEAFPVYTVQTNQAYGDWRARALAAVHGAIELVPRLHRRMEEARLVITTEFIQACAAAEESESDLPYKALATFTESLAPILWVSHPPHPDNQRSFAAALRRLAESAQPLGGDPLRLLYTLINVPLFNDGLPWLDDREAILAMKSAWQFTVASFDFESPTQRRKLADILNWLELKEIALGLEGMQNDAGPSRVRPS</sequence>
<keyword evidence="1" id="KW-0472">Membrane</keyword>
<keyword evidence="4" id="KW-1185">Reference proteome</keyword>
<feature type="transmembrane region" description="Helical" evidence="1">
    <location>
        <begin position="124"/>
        <end position="149"/>
    </location>
</feature>
<gene>
    <name evidence="3" type="ORF">B0H15DRAFT_607678</name>
</gene>
<evidence type="ECO:0000313" key="3">
    <source>
        <dbReference type="EMBL" id="KAJ7076003.1"/>
    </source>
</evidence>
<evidence type="ECO:0000259" key="2">
    <source>
        <dbReference type="Pfam" id="PF20153"/>
    </source>
</evidence>
<organism evidence="3 4">
    <name type="scientific">Mycena belliarum</name>
    <dbReference type="NCBI Taxonomy" id="1033014"/>
    <lineage>
        <taxon>Eukaryota</taxon>
        <taxon>Fungi</taxon>
        <taxon>Dikarya</taxon>
        <taxon>Basidiomycota</taxon>
        <taxon>Agaricomycotina</taxon>
        <taxon>Agaricomycetes</taxon>
        <taxon>Agaricomycetidae</taxon>
        <taxon>Agaricales</taxon>
        <taxon>Marasmiineae</taxon>
        <taxon>Mycenaceae</taxon>
        <taxon>Mycena</taxon>
    </lineage>
</organism>
<evidence type="ECO:0000256" key="1">
    <source>
        <dbReference type="SAM" id="Phobius"/>
    </source>
</evidence>
<dbReference type="AlphaFoldDB" id="A0AAD6XK01"/>